<protein>
    <submittedName>
        <fullName evidence="2">GNAT family N-acetyltransferase</fullName>
    </submittedName>
</protein>
<proteinExistence type="predicted"/>
<keyword evidence="3" id="KW-1185">Reference proteome</keyword>
<name>A0A5Q2TM29_9BACI</name>
<organism evidence="2 3">
    <name type="scientific">Gracilibacillus salitolerans</name>
    <dbReference type="NCBI Taxonomy" id="2663022"/>
    <lineage>
        <taxon>Bacteria</taxon>
        <taxon>Bacillati</taxon>
        <taxon>Bacillota</taxon>
        <taxon>Bacilli</taxon>
        <taxon>Bacillales</taxon>
        <taxon>Bacillaceae</taxon>
        <taxon>Gracilibacillus</taxon>
    </lineage>
</organism>
<dbReference type="InterPro" id="IPR000182">
    <property type="entry name" value="GNAT_dom"/>
</dbReference>
<dbReference type="GO" id="GO:0016747">
    <property type="term" value="F:acyltransferase activity, transferring groups other than amino-acyl groups"/>
    <property type="evidence" value="ECO:0007669"/>
    <property type="project" value="InterPro"/>
</dbReference>
<dbReference type="InterPro" id="IPR016181">
    <property type="entry name" value="Acyl_CoA_acyltransferase"/>
</dbReference>
<dbReference type="Proteomes" id="UP000339690">
    <property type="component" value="Chromosome"/>
</dbReference>
<accession>A0A5Q2TM29</accession>
<dbReference type="EMBL" id="CP045915">
    <property type="protein sequence ID" value="QGH35725.1"/>
    <property type="molecule type" value="Genomic_DNA"/>
</dbReference>
<dbReference type="PANTHER" id="PTHR39173:SF1">
    <property type="entry name" value="ACETYLTRANSFERASE"/>
    <property type="match status" value="1"/>
</dbReference>
<evidence type="ECO:0000313" key="3">
    <source>
        <dbReference type="Proteomes" id="UP000339690"/>
    </source>
</evidence>
<dbReference type="CDD" id="cd04301">
    <property type="entry name" value="NAT_SF"/>
    <property type="match status" value="1"/>
</dbReference>
<gene>
    <name evidence="2" type="ORF">GI584_17460</name>
</gene>
<keyword evidence="2" id="KW-0808">Transferase</keyword>
<dbReference type="Gene3D" id="3.40.630.30">
    <property type="match status" value="1"/>
</dbReference>
<feature type="domain" description="N-acetyltransferase" evidence="1">
    <location>
        <begin position="1"/>
        <end position="170"/>
    </location>
</feature>
<dbReference type="Pfam" id="PF13302">
    <property type="entry name" value="Acetyltransf_3"/>
    <property type="match status" value="1"/>
</dbReference>
<dbReference type="SUPFAM" id="SSF55729">
    <property type="entry name" value="Acyl-CoA N-acyltransferases (Nat)"/>
    <property type="match status" value="1"/>
</dbReference>
<evidence type="ECO:0000313" key="2">
    <source>
        <dbReference type="EMBL" id="QGH35725.1"/>
    </source>
</evidence>
<sequence length="171" mass="19633">MTIQLIRPTKVLEQEYQEFYWEWKRSGEKLIPSIIEKFPDDIDCFLQFIDNNEKGKNLPDGWVPDSTFWLVKGKLIIGVVNIRHQLTEMLLTIGGHIGYGIRPSERRKGYATKILELALLEAKRVGINKALVTCDADNIGSLKAILKNGGIEDEEFIEDDGNVVKRFWIEL</sequence>
<reference evidence="2 3" key="1">
    <citation type="submission" date="2019-11" db="EMBL/GenBank/DDBJ databases">
        <title>Gracilibacillus salitolerans sp. nov., a moderate halophile isolated from a saline soil in northwest China.</title>
        <authorList>
            <person name="Gan L."/>
        </authorList>
    </citation>
    <scope>NUCLEOTIDE SEQUENCE [LARGE SCALE GENOMIC DNA]</scope>
    <source>
        <strain evidence="2 3">SCU50</strain>
    </source>
</reference>
<dbReference type="KEGG" id="grc:GI584_17460"/>
<evidence type="ECO:0000259" key="1">
    <source>
        <dbReference type="PROSITE" id="PS51186"/>
    </source>
</evidence>
<dbReference type="RefSeq" id="WP_153792013.1">
    <property type="nucleotide sequence ID" value="NZ_CP045915.1"/>
</dbReference>
<dbReference type="PANTHER" id="PTHR39173">
    <property type="entry name" value="ACETYLTRANSFERASE"/>
    <property type="match status" value="1"/>
</dbReference>
<dbReference type="PROSITE" id="PS51186">
    <property type="entry name" value="GNAT"/>
    <property type="match status" value="1"/>
</dbReference>
<dbReference type="AlphaFoldDB" id="A0A5Q2TM29"/>